<dbReference type="InterPro" id="IPR029044">
    <property type="entry name" value="Nucleotide-diphossugar_trans"/>
</dbReference>
<evidence type="ECO:0000313" key="2">
    <source>
        <dbReference type="EMBL" id="KAK2189354.1"/>
    </source>
</evidence>
<sequence>MDFSLRRNWLRLVIVAAIATMLLAMVRTLVQNSPQASTTSQHTGHLDDRARRRWPVEEREAAHEQQAGLRSSGTKAAPSDIKISSLQSMDGQMGKANKEISSQQDGYLVMDDHIVAHQRGERKSSLSAVNDTNYWSPKMQLQGGLIPSTIHYVWCGRRWFEFKHYLSVVSVIRAIHPDQIIFHYETEPIIDQEYYNQWLGELRKDYPYIKMDPMNDDAVKICVTDHETRVKMIMRMIDAGGGGMYVSENTWLLSFAPTRRLADMEFAIDPTSVDGYVLLRAGVISDAGDNWSDIIKNSSKYNAKVSSCGPINLIYSGVPQPHCYTVNGGRYKAIYPKDIWELDDPFGRLVRRLFYGSEEIRMPRPCIDELVPNIAHMVWLGGGRMDYVFYLSVLSVLYVAKVDRLYIHGDKPPAGDLWQKVVREQTRVTFVIRPIPDSVYGGFIAHYYRPLMSDIIRVELMIRYGGIYTDTDAIWVKPLTQEDRGYDAVATFDWIDWSYPFPDIVNFGVSYGKKDAPFWRIFRDSMRTLHNEHPGYTGVSMPYKLLEKYPHLLRIDRRLAVICYKFKCHPIYAENYHNESWNHMTVNSIPNWREDVNAFHWTHPNPLEYKDEATLRNSTGIFAEIGKNVLRLAGLL</sequence>
<dbReference type="AlphaFoldDB" id="A0AAD9UH57"/>
<dbReference type="PANTHER" id="PTHR46830:SF1">
    <property type="entry name" value="ALPHA-1,4-N-ACETYLGLUCOSAMINYLTRANSFERASE"/>
    <property type="match status" value="1"/>
</dbReference>
<evidence type="ECO:0000256" key="1">
    <source>
        <dbReference type="SAM" id="MobiDB-lite"/>
    </source>
</evidence>
<dbReference type="Pfam" id="PF04488">
    <property type="entry name" value="Gly_transf_sug"/>
    <property type="match status" value="1"/>
</dbReference>
<gene>
    <name evidence="2" type="ORF">NP493_108g01002</name>
</gene>
<accession>A0AAD9UH57</accession>
<dbReference type="InterPro" id="IPR007577">
    <property type="entry name" value="GlycoTrfase_DXD_sugar-bd_CS"/>
</dbReference>
<proteinExistence type="predicted"/>
<reference evidence="2" key="1">
    <citation type="journal article" date="2023" name="Mol. Biol. Evol.">
        <title>Third-Generation Sequencing Reveals the Adaptive Role of the Epigenome in Three Deep-Sea Polychaetes.</title>
        <authorList>
            <person name="Perez M."/>
            <person name="Aroh O."/>
            <person name="Sun Y."/>
            <person name="Lan Y."/>
            <person name="Juniper S.K."/>
            <person name="Young C.R."/>
            <person name="Angers B."/>
            <person name="Qian P.Y."/>
        </authorList>
    </citation>
    <scope>NUCLEOTIDE SEQUENCE</scope>
    <source>
        <strain evidence="2">R07B-5</strain>
    </source>
</reference>
<evidence type="ECO:0000313" key="3">
    <source>
        <dbReference type="Proteomes" id="UP001209878"/>
    </source>
</evidence>
<dbReference type="Proteomes" id="UP001209878">
    <property type="component" value="Unassembled WGS sequence"/>
</dbReference>
<comment type="caution">
    <text evidence="2">The sequence shown here is derived from an EMBL/GenBank/DDBJ whole genome shotgun (WGS) entry which is preliminary data.</text>
</comment>
<dbReference type="EMBL" id="JAODUO010000108">
    <property type="protein sequence ID" value="KAK2189354.1"/>
    <property type="molecule type" value="Genomic_DNA"/>
</dbReference>
<name>A0AAD9UH57_RIDPI</name>
<keyword evidence="3" id="KW-1185">Reference proteome</keyword>
<feature type="region of interest" description="Disordered" evidence="1">
    <location>
        <begin position="56"/>
        <end position="80"/>
    </location>
</feature>
<protein>
    <submittedName>
        <fullName evidence="2">Uncharacterized protein</fullName>
    </submittedName>
</protein>
<organism evidence="2 3">
    <name type="scientific">Ridgeia piscesae</name>
    <name type="common">Tubeworm</name>
    <dbReference type="NCBI Taxonomy" id="27915"/>
    <lineage>
        <taxon>Eukaryota</taxon>
        <taxon>Metazoa</taxon>
        <taxon>Spiralia</taxon>
        <taxon>Lophotrochozoa</taxon>
        <taxon>Annelida</taxon>
        <taxon>Polychaeta</taxon>
        <taxon>Sedentaria</taxon>
        <taxon>Canalipalpata</taxon>
        <taxon>Sabellida</taxon>
        <taxon>Siboglinidae</taxon>
        <taxon>Ridgeia</taxon>
    </lineage>
</organism>
<dbReference type="Gene3D" id="3.90.550.20">
    <property type="match status" value="1"/>
</dbReference>
<dbReference type="SUPFAM" id="SSF53448">
    <property type="entry name" value="Nucleotide-diphospho-sugar transferases"/>
    <property type="match status" value="1"/>
</dbReference>
<dbReference type="PANTHER" id="PTHR46830">
    <property type="entry name" value="TRANSFERASE, PUTATIVE-RELATED"/>
    <property type="match status" value="1"/>
</dbReference>